<evidence type="ECO:0000313" key="2">
    <source>
        <dbReference type="EMBL" id="MDH5832484.1"/>
    </source>
</evidence>
<keyword evidence="1" id="KW-0812">Transmembrane</keyword>
<gene>
    <name evidence="2" type="ORF">QFW81_00865</name>
</gene>
<feature type="transmembrane region" description="Helical" evidence="1">
    <location>
        <begin position="108"/>
        <end position="128"/>
    </location>
</feature>
<reference evidence="2 3" key="1">
    <citation type="submission" date="2023-04" db="EMBL/GenBank/DDBJ databases">
        <title>Luteimonas sp. M1R5S59.</title>
        <authorList>
            <person name="Sun J.-Q."/>
        </authorList>
    </citation>
    <scope>NUCLEOTIDE SEQUENCE [LARGE SCALE GENOMIC DNA]</scope>
    <source>
        <strain evidence="2 3">M1R5S59</strain>
    </source>
</reference>
<dbReference type="RefSeq" id="WP_280576668.1">
    <property type="nucleotide sequence ID" value="NZ_JARXRO010000007.1"/>
</dbReference>
<dbReference type="EMBL" id="JARXRO010000007">
    <property type="protein sequence ID" value="MDH5832484.1"/>
    <property type="molecule type" value="Genomic_DNA"/>
</dbReference>
<feature type="transmembrane region" description="Helical" evidence="1">
    <location>
        <begin position="12"/>
        <end position="35"/>
    </location>
</feature>
<dbReference type="Proteomes" id="UP001156873">
    <property type="component" value="Unassembled WGS sequence"/>
</dbReference>
<evidence type="ECO:0000256" key="1">
    <source>
        <dbReference type="SAM" id="Phobius"/>
    </source>
</evidence>
<proteinExistence type="predicted"/>
<organism evidence="2 3">
    <name type="scientific">Luteimonas kalidii</name>
    <dbReference type="NCBI Taxonomy" id="3042025"/>
    <lineage>
        <taxon>Bacteria</taxon>
        <taxon>Pseudomonadati</taxon>
        <taxon>Pseudomonadota</taxon>
        <taxon>Gammaproteobacteria</taxon>
        <taxon>Lysobacterales</taxon>
        <taxon>Lysobacteraceae</taxon>
        <taxon>Luteimonas</taxon>
    </lineage>
</organism>
<keyword evidence="1" id="KW-0472">Membrane</keyword>
<comment type="caution">
    <text evidence="2">The sequence shown here is derived from an EMBL/GenBank/DDBJ whole genome shotgun (WGS) entry which is preliminary data.</text>
</comment>
<sequence>MTLRQMLAHPRFLPRVLLLDAVASGATAVVLVAAADVLAPVLQLPAGLLRGAGVVLLPFVALVYGLSRQVAPARRWVAAVVVVNLAWVAASAWVVWGGAWQPGPMGVAFVLAQALAVLAFAELGWFGLRARPVARA</sequence>
<evidence type="ECO:0008006" key="4">
    <source>
        <dbReference type="Google" id="ProtNLM"/>
    </source>
</evidence>
<evidence type="ECO:0000313" key="3">
    <source>
        <dbReference type="Proteomes" id="UP001156873"/>
    </source>
</evidence>
<accession>A0ABT6JPE6</accession>
<keyword evidence="1" id="KW-1133">Transmembrane helix</keyword>
<feature type="transmembrane region" description="Helical" evidence="1">
    <location>
        <begin position="47"/>
        <end position="64"/>
    </location>
</feature>
<protein>
    <recommendedName>
        <fullName evidence="4">Integral membrane protein</fullName>
    </recommendedName>
</protein>
<name>A0ABT6JPE6_9GAMM</name>
<feature type="transmembrane region" description="Helical" evidence="1">
    <location>
        <begin position="76"/>
        <end position="96"/>
    </location>
</feature>
<keyword evidence="3" id="KW-1185">Reference proteome</keyword>